<accession>A0A6A6JC25</accession>
<dbReference type="GeneID" id="54554866"/>
<proteinExistence type="predicted"/>
<evidence type="ECO:0000313" key="2">
    <source>
        <dbReference type="Proteomes" id="UP000800097"/>
    </source>
</evidence>
<dbReference type="RefSeq" id="XP_033651660.1">
    <property type="nucleotide sequence ID" value="XM_033801691.1"/>
</dbReference>
<sequence>MATTTVLDALSAHLKQVQEDPSIPLDESLIEKGELYTSTNEYRQSAWTETKLLFQQLAILLPNLQQDPSPLIRFILKLTTPYTFDDIKDLDFEIGLQLAAEPFHSLLLSLLEKAASNSSHVQMLANRPNIVYAIVRLWLCTKDTAVATQAADLLVSLLRASKDESMADGGEVQVYQYGRAPIWKRLFHDQSIYRLYYHYTSIRDISQDIEPVLDKSSKTIAQGRLLQWLYQVGQLSWEILTASHMPEIERKVGLAEGQGLLHYAALKMVDTADDVLMHLTLIDFFADLIKNVKTPTQANTSSVSLDFLKEHNIHKSIIDNHTAKDRSLEQGFLHSRTAHYIAEYVSSYPDDSENSAETLTIRQYVQRKVRELDPSDLSIIAAMPRTSLIPRHAADLRGDGCVVLNIPFRKTTPDALKTLAAVFHGPQREEITFPLSSAHPPASPARISEERVCARLLTYLYLTKNPTFFSDLISHADTVAMTDTALASLTVLSALITSNWETGSPSQEALYLSDDPTAIQQARSFPHSGVALVLDSALSGAVLPYLLRPPKSFSNLVGGRGGAENAAYKVAVAKFDVVKLLYDGLVRAGEGGGGYGVVVDMLRRRINEGVWGNLDAAGSRIATLGA</sequence>
<keyword evidence="2" id="KW-1185">Reference proteome</keyword>
<evidence type="ECO:0000313" key="1">
    <source>
        <dbReference type="EMBL" id="KAF2274121.1"/>
    </source>
</evidence>
<dbReference type="OrthoDB" id="4538483at2759"/>
<dbReference type="AlphaFoldDB" id="A0A6A6JC25"/>
<protein>
    <recommendedName>
        <fullName evidence="3">DNA mismatch repair protein HSM3 N-terminal domain-containing protein</fullName>
    </recommendedName>
</protein>
<evidence type="ECO:0008006" key="3">
    <source>
        <dbReference type="Google" id="ProtNLM"/>
    </source>
</evidence>
<organism evidence="1 2">
    <name type="scientific">Westerdykella ornata</name>
    <dbReference type="NCBI Taxonomy" id="318751"/>
    <lineage>
        <taxon>Eukaryota</taxon>
        <taxon>Fungi</taxon>
        <taxon>Dikarya</taxon>
        <taxon>Ascomycota</taxon>
        <taxon>Pezizomycotina</taxon>
        <taxon>Dothideomycetes</taxon>
        <taxon>Pleosporomycetidae</taxon>
        <taxon>Pleosporales</taxon>
        <taxon>Sporormiaceae</taxon>
        <taxon>Westerdykella</taxon>
    </lineage>
</organism>
<dbReference type="EMBL" id="ML986505">
    <property type="protein sequence ID" value="KAF2274121.1"/>
    <property type="molecule type" value="Genomic_DNA"/>
</dbReference>
<name>A0A6A6JC25_WESOR</name>
<reference evidence="1" key="1">
    <citation type="journal article" date="2020" name="Stud. Mycol.">
        <title>101 Dothideomycetes genomes: a test case for predicting lifestyles and emergence of pathogens.</title>
        <authorList>
            <person name="Haridas S."/>
            <person name="Albert R."/>
            <person name="Binder M."/>
            <person name="Bloem J."/>
            <person name="Labutti K."/>
            <person name="Salamov A."/>
            <person name="Andreopoulos B."/>
            <person name="Baker S."/>
            <person name="Barry K."/>
            <person name="Bills G."/>
            <person name="Bluhm B."/>
            <person name="Cannon C."/>
            <person name="Castanera R."/>
            <person name="Culley D."/>
            <person name="Daum C."/>
            <person name="Ezra D."/>
            <person name="Gonzalez J."/>
            <person name="Henrissat B."/>
            <person name="Kuo A."/>
            <person name="Liang C."/>
            <person name="Lipzen A."/>
            <person name="Lutzoni F."/>
            <person name="Magnuson J."/>
            <person name="Mondo S."/>
            <person name="Nolan M."/>
            <person name="Ohm R."/>
            <person name="Pangilinan J."/>
            <person name="Park H.-J."/>
            <person name="Ramirez L."/>
            <person name="Alfaro M."/>
            <person name="Sun H."/>
            <person name="Tritt A."/>
            <person name="Yoshinaga Y."/>
            <person name="Zwiers L.-H."/>
            <person name="Turgeon B."/>
            <person name="Goodwin S."/>
            <person name="Spatafora J."/>
            <person name="Crous P."/>
            <person name="Grigoriev I."/>
        </authorList>
    </citation>
    <scope>NUCLEOTIDE SEQUENCE</scope>
    <source>
        <strain evidence="1">CBS 379.55</strain>
    </source>
</reference>
<gene>
    <name evidence="1" type="ORF">EI97DRAFT_469078</name>
</gene>
<dbReference type="Proteomes" id="UP000800097">
    <property type="component" value="Unassembled WGS sequence"/>
</dbReference>